<organism evidence="7 8">
    <name type="scientific">Bacillus songklensis</name>
    <dbReference type="NCBI Taxonomy" id="1069116"/>
    <lineage>
        <taxon>Bacteria</taxon>
        <taxon>Bacillati</taxon>
        <taxon>Bacillota</taxon>
        <taxon>Bacilli</taxon>
        <taxon>Bacillales</taxon>
        <taxon>Bacillaceae</taxon>
        <taxon>Bacillus</taxon>
    </lineage>
</organism>
<comment type="subcellular location">
    <subcellularLocation>
        <location evidence="1">Membrane</location>
        <topology evidence="1">Multi-pass membrane protein</topology>
    </subcellularLocation>
</comment>
<evidence type="ECO:0000313" key="8">
    <source>
        <dbReference type="Proteomes" id="UP001595752"/>
    </source>
</evidence>
<sequence>MDKYLMFSLASMGSFTLFLFGGWDYLLMVLVASVVIDYVTGVLAAFVEKRLASEIGFRGIAQKVIIFTLVAVAHFTDTLLWDNHLIRDATILFYIMNELLSITENAGAAGLPIPQFLIKAISQLKNRLK</sequence>
<evidence type="ECO:0000313" key="7">
    <source>
        <dbReference type="EMBL" id="MFC3884735.1"/>
    </source>
</evidence>
<reference evidence="8" key="1">
    <citation type="journal article" date="2019" name="Int. J. Syst. Evol. Microbiol.">
        <title>The Global Catalogue of Microorganisms (GCM) 10K type strain sequencing project: providing services to taxonomists for standard genome sequencing and annotation.</title>
        <authorList>
            <consortium name="The Broad Institute Genomics Platform"/>
            <consortium name="The Broad Institute Genome Sequencing Center for Infectious Disease"/>
            <person name="Wu L."/>
            <person name="Ma J."/>
        </authorList>
    </citation>
    <scope>NUCLEOTIDE SEQUENCE [LARGE SCALE GENOMIC DNA]</scope>
    <source>
        <strain evidence="8">CCUG 61889</strain>
    </source>
</reference>
<comment type="caution">
    <text evidence="7">The sequence shown here is derived from an EMBL/GenBank/DDBJ whole genome shotgun (WGS) entry which is preliminary data.</text>
</comment>
<evidence type="ECO:0000256" key="5">
    <source>
        <dbReference type="ARBA" id="ARBA00023600"/>
    </source>
</evidence>
<dbReference type="Pfam" id="PF05105">
    <property type="entry name" value="Phage_holin_4_1"/>
    <property type="match status" value="1"/>
</dbReference>
<dbReference type="InterPro" id="IPR006480">
    <property type="entry name" value="Phage_holin_4_1"/>
</dbReference>
<proteinExistence type="inferred from homology"/>
<dbReference type="RefSeq" id="WP_377916494.1">
    <property type="nucleotide sequence ID" value="NZ_JBHRZT010000059.1"/>
</dbReference>
<evidence type="ECO:0000256" key="3">
    <source>
        <dbReference type="ARBA" id="ARBA00022989"/>
    </source>
</evidence>
<evidence type="ECO:0000256" key="6">
    <source>
        <dbReference type="SAM" id="Phobius"/>
    </source>
</evidence>
<keyword evidence="8" id="KW-1185">Reference proteome</keyword>
<accession>A0ABV8B4D6</accession>
<keyword evidence="3 6" id="KW-1133">Transmembrane helix</keyword>
<gene>
    <name evidence="7" type="ORF">ACFOU2_15130</name>
</gene>
<evidence type="ECO:0000256" key="4">
    <source>
        <dbReference type="ARBA" id="ARBA00023136"/>
    </source>
</evidence>
<dbReference type="NCBIfam" id="TIGR01593">
    <property type="entry name" value="holin_tox_secr"/>
    <property type="match status" value="1"/>
</dbReference>
<feature type="transmembrane region" description="Helical" evidence="6">
    <location>
        <begin position="59"/>
        <end position="76"/>
    </location>
</feature>
<evidence type="ECO:0000256" key="2">
    <source>
        <dbReference type="ARBA" id="ARBA00022692"/>
    </source>
</evidence>
<evidence type="ECO:0000256" key="1">
    <source>
        <dbReference type="ARBA" id="ARBA00004141"/>
    </source>
</evidence>
<protein>
    <submittedName>
        <fullName evidence="7">Holin family protein</fullName>
    </submittedName>
</protein>
<keyword evidence="4 6" id="KW-0472">Membrane</keyword>
<feature type="transmembrane region" description="Helical" evidence="6">
    <location>
        <begin position="29"/>
        <end position="47"/>
    </location>
</feature>
<dbReference type="EMBL" id="JBHRZT010000059">
    <property type="protein sequence ID" value="MFC3884735.1"/>
    <property type="molecule type" value="Genomic_DNA"/>
</dbReference>
<keyword evidence="2 6" id="KW-0812">Transmembrane</keyword>
<comment type="similarity">
    <text evidence="5">Belongs to the bacteriophage holin family. Cp-1 holin subfamily.</text>
</comment>
<dbReference type="Proteomes" id="UP001595752">
    <property type="component" value="Unassembled WGS sequence"/>
</dbReference>
<name>A0ABV8B4D6_9BACI</name>